<gene>
    <name evidence="1" type="ORF">O181_042231</name>
</gene>
<organism evidence="1 2">
    <name type="scientific">Austropuccinia psidii MF-1</name>
    <dbReference type="NCBI Taxonomy" id="1389203"/>
    <lineage>
        <taxon>Eukaryota</taxon>
        <taxon>Fungi</taxon>
        <taxon>Dikarya</taxon>
        <taxon>Basidiomycota</taxon>
        <taxon>Pucciniomycotina</taxon>
        <taxon>Pucciniomycetes</taxon>
        <taxon>Pucciniales</taxon>
        <taxon>Sphaerophragmiaceae</taxon>
        <taxon>Austropuccinia</taxon>
    </lineage>
</organism>
<comment type="caution">
    <text evidence="1">The sequence shown here is derived from an EMBL/GenBank/DDBJ whole genome shotgun (WGS) entry which is preliminary data.</text>
</comment>
<keyword evidence="2" id="KW-1185">Reference proteome</keyword>
<reference evidence="1" key="1">
    <citation type="submission" date="2021-03" db="EMBL/GenBank/DDBJ databases">
        <title>Draft genome sequence of rust myrtle Austropuccinia psidii MF-1, a brazilian biotype.</title>
        <authorList>
            <person name="Quecine M.C."/>
            <person name="Pachon D.M.R."/>
            <person name="Bonatelli M.L."/>
            <person name="Correr F.H."/>
            <person name="Franceschini L.M."/>
            <person name="Leite T.F."/>
            <person name="Margarido G.R.A."/>
            <person name="Almeida C.A."/>
            <person name="Ferrarezi J.A."/>
            <person name="Labate C.A."/>
        </authorList>
    </citation>
    <scope>NUCLEOTIDE SEQUENCE</scope>
    <source>
        <strain evidence="1">MF-1</strain>
    </source>
</reference>
<dbReference type="Proteomes" id="UP000765509">
    <property type="component" value="Unassembled WGS sequence"/>
</dbReference>
<proteinExistence type="predicted"/>
<sequence>MVVTLGHIHFLWSNVAQPPNFIFSFSWLSPFIRGFRAIEAPYSFYGPWAINHILQPIGCFWPNYNEAKGAMPFFPPVPIVASNSLQDKRATNHLGTPQTQAVINPGQFPSRPKGAFPLTWTNSLQENHQAHI</sequence>
<name>A0A9Q3DEH4_9BASI</name>
<evidence type="ECO:0000313" key="2">
    <source>
        <dbReference type="Proteomes" id="UP000765509"/>
    </source>
</evidence>
<accession>A0A9Q3DEH4</accession>
<dbReference type="AlphaFoldDB" id="A0A9Q3DEH4"/>
<evidence type="ECO:0000313" key="1">
    <source>
        <dbReference type="EMBL" id="MBW0502516.1"/>
    </source>
</evidence>
<protein>
    <submittedName>
        <fullName evidence="1">Uncharacterized protein</fullName>
    </submittedName>
</protein>
<dbReference type="EMBL" id="AVOT02016867">
    <property type="protein sequence ID" value="MBW0502516.1"/>
    <property type="molecule type" value="Genomic_DNA"/>
</dbReference>